<name>A0A498JG39_MALDO</name>
<accession>A0A498JG39</accession>
<gene>
    <name evidence="3" type="ORF">DVH24_015834</name>
</gene>
<organism evidence="3 4">
    <name type="scientific">Malus domestica</name>
    <name type="common">Apple</name>
    <name type="synonym">Pyrus malus</name>
    <dbReference type="NCBI Taxonomy" id="3750"/>
    <lineage>
        <taxon>Eukaryota</taxon>
        <taxon>Viridiplantae</taxon>
        <taxon>Streptophyta</taxon>
        <taxon>Embryophyta</taxon>
        <taxon>Tracheophyta</taxon>
        <taxon>Spermatophyta</taxon>
        <taxon>Magnoliopsida</taxon>
        <taxon>eudicotyledons</taxon>
        <taxon>Gunneridae</taxon>
        <taxon>Pentapetalae</taxon>
        <taxon>rosids</taxon>
        <taxon>fabids</taxon>
        <taxon>Rosales</taxon>
        <taxon>Rosaceae</taxon>
        <taxon>Amygdaloideae</taxon>
        <taxon>Maleae</taxon>
        <taxon>Malus</taxon>
    </lineage>
</organism>
<evidence type="ECO:0000313" key="4">
    <source>
        <dbReference type="Proteomes" id="UP000290289"/>
    </source>
</evidence>
<comment type="caution">
    <text evidence="3">The sequence shown here is derived from an EMBL/GenBank/DDBJ whole genome shotgun (WGS) entry which is preliminary data.</text>
</comment>
<feature type="region of interest" description="Disordered" evidence="1">
    <location>
        <begin position="80"/>
        <end position="105"/>
    </location>
</feature>
<dbReference type="PANTHER" id="PTHR31373:SF17">
    <property type="entry name" value="OS06G0652100 PROTEIN"/>
    <property type="match status" value="1"/>
</dbReference>
<dbReference type="EMBL" id="RDQH01000333">
    <property type="protein sequence ID" value="RXH93767.1"/>
    <property type="molecule type" value="Genomic_DNA"/>
</dbReference>
<sequence length="207" mass="23583">MALSHDAQTTLKLICNFWGVRGTGKFDKEGFYKAAFWLHQNHIKTLVCNATSVAQIGFFKNLREILYRLIEGQEVRENQKADWLQKKKSPKQGKRGEAEKKKASIKPAEVRVMKDLERGKLEKAKASALRRESSSPRPIRLLKCTKERVSDVFTQCLKHDIENLKSSKKNHHFTLQPSGALSSTSSTTALHCCVIALRGRFPQRILH</sequence>
<proteinExistence type="predicted"/>
<dbReference type="AlphaFoldDB" id="A0A498JG39"/>
<protein>
    <recommendedName>
        <fullName evidence="2">DUF2828 domain-containing protein</fullName>
    </recommendedName>
</protein>
<dbReference type="Pfam" id="PF11443">
    <property type="entry name" value="DUF2828"/>
    <property type="match status" value="1"/>
</dbReference>
<feature type="domain" description="DUF2828" evidence="2">
    <location>
        <begin position="2"/>
        <end position="171"/>
    </location>
</feature>
<evidence type="ECO:0000313" key="3">
    <source>
        <dbReference type="EMBL" id="RXH93767.1"/>
    </source>
</evidence>
<dbReference type="InterPro" id="IPR058580">
    <property type="entry name" value="DUF2828"/>
</dbReference>
<evidence type="ECO:0000256" key="1">
    <source>
        <dbReference type="SAM" id="MobiDB-lite"/>
    </source>
</evidence>
<evidence type="ECO:0000259" key="2">
    <source>
        <dbReference type="Pfam" id="PF11443"/>
    </source>
</evidence>
<dbReference type="PANTHER" id="PTHR31373">
    <property type="entry name" value="OS06G0652100 PROTEIN"/>
    <property type="match status" value="1"/>
</dbReference>
<reference evidence="3 4" key="1">
    <citation type="submission" date="2018-10" db="EMBL/GenBank/DDBJ databases">
        <title>A high-quality apple genome assembly.</title>
        <authorList>
            <person name="Hu J."/>
        </authorList>
    </citation>
    <scope>NUCLEOTIDE SEQUENCE [LARGE SCALE GENOMIC DNA]</scope>
    <source>
        <strain evidence="4">cv. HFTH1</strain>
        <tissue evidence="3">Young leaf</tissue>
    </source>
</reference>
<dbReference type="InterPro" id="IPR011205">
    <property type="entry name" value="UCP015417_vWA"/>
</dbReference>
<dbReference type="Proteomes" id="UP000290289">
    <property type="component" value="Chromosome 7"/>
</dbReference>
<keyword evidence="4" id="KW-1185">Reference proteome</keyword>
<feature type="compositionally biased region" description="Basic and acidic residues" evidence="1">
    <location>
        <begin position="94"/>
        <end position="105"/>
    </location>
</feature>